<keyword evidence="7 12" id="KW-0573">Peptidoglycan synthesis</keyword>
<evidence type="ECO:0000256" key="4">
    <source>
        <dbReference type="ARBA" id="ARBA00022679"/>
    </source>
</evidence>
<evidence type="ECO:0000256" key="5">
    <source>
        <dbReference type="ARBA" id="ARBA00022692"/>
    </source>
</evidence>
<comment type="function">
    <text evidence="12">Catalyzes the initial step of the lipid cycle reactions in the biosynthesis of the cell wall peptidoglycan: transfers peptidoglycan precursor phospho-MurNAc-pentapeptide from UDP-MurNAc-pentapeptide onto the lipid carrier undecaprenyl phosphate, yielding undecaprenyl-pyrophosphoryl-MurNAc-pentapeptide, known as lipid I.</text>
</comment>
<dbReference type="HAMAP" id="MF_00038">
    <property type="entry name" value="MraY"/>
    <property type="match status" value="1"/>
</dbReference>
<evidence type="ECO:0000256" key="3">
    <source>
        <dbReference type="ARBA" id="ARBA00022618"/>
    </source>
</evidence>
<dbReference type="InterPro" id="IPR018480">
    <property type="entry name" value="PNAcMuramoyl-5peptid_Trfase_CS"/>
</dbReference>
<dbReference type="GO" id="GO:0046872">
    <property type="term" value="F:metal ion binding"/>
    <property type="evidence" value="ECO:0007669"/>
    <property type="project" value="UniProtKB-KW"/>
</dbReference>
<dbReference type="InterPro" id="IPR003524">
    <property type="entry name" value="PNAcMuramoyl-5peptid_Trfase"/>
</dbReference>
<keyword evidence="6 12" id="KW-0133">Cell shape</keyword>
<comment type="subcellular location">
    <subcellularLocation>
        <location evidence="12">Cell membrane</location>
        <topology evidence="12">Multi-pass membrane protein</topology>
    </subcellularLocation>
    <subcellularLocation>
        <location evidence="1">Membrane</location>
        <topology evidence="1">Multi-pass membrane protein</topology>
    </subcellularLocation>
</comment>
<dbReference type="GO" id="GO:0008963">
    <property type="term" value="F:phospho-N-acetylmuramoyl-pentapeptide-transferase activity"/>
    <property type="evidence" value="ECO:0007669"/>
    <property type="project" value="UniProtKB-UniRule"/>
</dbReference>
<feature type="transmembrane region" description="Helical" evidence="12">
    <location>
        <begin position="269"/>
        <end position="289"/>
    </location>
</feature>
<comment type="pathway">
    <text evidence="12">Cell wall biogenesis; peptidoglycan biosynthesis.</text>
</comment>
<evidence type="ECO:0000313" key="15">
    <source>
        <dbReference type="EMBL" id="MBS1258169.1"/>
    </source>
</evidence>
<feature type="transmembrane region" description="Helical" evidence="12">
    <location>
        <begin position="244"/>
        <end position="262"/>
    </location>
</feature>
<feature type="transmembrane region" description="Helical" evidence="12">
    <location>
        <begin position="75"/>
        <end position="94"/>
    </location>
</feature>
<comment type="similarity">
    <text evidence="2 12">Belongs to the glycosyltransferase 4 family. MraY subfamily.</text>
</comment>
<name>A0A941W264_9BACT</name>
<keyword evidence="11 12" id="KW-0961">Cell wall biogenesis/degradation</keyword>
<keyword evidence="12" id="KW-1003">Cell membrane</keyword>
<feature type="transmembrane region" description="Helical" evidence="12">
    <location>
        <begin position="343"/>
        <end position="362"/>
    </location>
</feature>
<feature type="transmembrane region" description="Helical" evidence="12">
    <location>
        <begin position="138"/>
        <end position="157"/>
    </location>
</feature>
<comment type="cofactor">
    <cofactor evidence="12 14">
        <name>Mg(2+)</name>
        <dbReference type="ChEBI" id="CHEBI:18420"/>
    </cofactor>
</comment>
<dbReference type="CDD" id="cd06852">
    <property type="entry name" value="GT_MraY"/>
    <property type="match status" value="1"/>
</dbReference>
<evidence type="ECO:0000256" key="2">
    <source>
        <dbReference type="ARBA" id="ARBA00005583"/>
    </source>
</evidence>
<accession>A0A941W264</accession>
<dbReference type="InterPro" id="IPR000715">
    <property type="entry name" value="Glycosyl_transferase_4"/>
</dbReference>
<evidence type="ECO:0000256" key="8">
    <source>
        <dbReference type="ARBA" id="ARBA00022989"/>
    </source>
</evidence>
<dbReference type="AlphaFoldDB" id="A0A941W264"/>
<dbReference type="GO" id="GO:0051301">
    <property type="term" value="P:cell division"/>
    <property type="evidence" value="ECO:0007669"/>
    <property type="project" value="UniProtKB-KW"/>
</dbReference>
<evidence type="ECO:0000256" key="11">
    <source>
        <dbReference type="ARBA" id="ARBA00023316"/>
    </source>
</evidence>
<evidence type="ECO:0000256" key="6">
    <source>
        <dbReference type="ARBA" id="ARBA00022960"/>
    </source>
</evidence>
<evidence type="ECO:0000256" key="12">
    <source>
        <dbReference type="HAMAP-Rule" id="MF_00038"/>
    </source>
</evidence>
<dbReference type="PROSITE" id="PS01347">
    <property type="entry name" value="MRAY_1"/>
    <property type="match status" value="1"/>
</dbReference>
<proteinExistence type="inferred from homology"/>
<keyword evidence="8 12" id="KW-1133">Transmembrane helix</keyword>
<keyword evidence="4 12" id="KW-0808">Transferase</keyword>
<keyword evidence="10 12" id="KW-0131">Cell cycle</keyword>
<feature type="binding site" evidence="14">
    <location>
        <position position="197"/>
    </location>
    <ligand>
        <name>Mg(2+)</name>
        <dbReference type="ChEBI" id="CHEBI:18420"/>
    </ligand>
</feature>
<evidence type="ECO:0000313" key="16">
    <source>
        <dbReference type="Proteomes" id="UP000722750"/>
    </source>
</evidence>
<keyword evidence="12 14" id="KW-0460">Magnesium</keyword>
<feature type="binding site" evidence="14">
    <location>
        <position position="272"/>
    </location>
    <ligand>
        <name>Mg(2+)</name>
        <dbReference type="ChEBI" id="CHEBI:18420"/>
    </ligand>
</feature>
<feature type="transmembrane region" description="Helical" evidence="12">
    <location>
        <begin position="205"/>
        <end position="224"/>
    </location>
</feature>
<dbReference type="Proteomes" id="UP000722750">
    <property type="component" value="Unassembled WGS sequence"/>
</dbReference>
<dbReference type="NCBIfam" id="TIGR00445">
    <property type="entry name" value="mraY"/>
    <property type="match status" value="1"/>
</dbReference>
<keyword evidence="5 12" id="KW-0812">Transmembrane</keyword>
<feature type="transmembrane region" description="Helical" evidence="12">
    <location>
        <begin position="20"/>
        <end position="40"/>
    </location>
</feature>
<evidence type="ECO:0000256" key="10">
    <source>
        <dbReference type="ARBA" id="ARBA00023306"/>
    </source>
</evidence>
<dbReference type="EC" id="2.7.8.13" evidence="12 13"/>
<sequence length="364" mass="40492">MLYKWIYPLHDYFQGFELIRYISFRAGLAAITAFLISLLIGSQVIKILKRHKVSEDTAKTDSEKLKDLHSDKKDVPTMGGVIILVAVLLSTLLWCNIFNIYILLVLFTAVWLGVLGFFDDYIKLTQSHSSGLTSTSKLLFQCGLGLIIGLILYFHFMNIEDGTKLVIPFFKEVRPDLGAFYVLMVMFFVVGMSNAVNITDGLDGLAIGCTVIAGLAFTLITYIVGRVDFSAYLNVPYISGAGELSIFCSALVGAGLGFMWFNCFPAQTFMGDVGSLPLGGVLGIIAIIVKQELLIFFIGSIFIVESFSVLLQVVVFKMFKKRLFLCAPIHHHFQFKGWPETKITMRFFIIAAIMALCSLITLKL</sequence>
<evidence type="ECO:0000256" key="1">
    <source>
        <dbReference type="ARBA" id="ARBA00004141"/>
    </source>
</evidence>
<evidence type="ECO:0000256" key="9">
    <source>
        <dbReference type="ARBA" id="ARBA00023136"/>
    </source>
</evidence>
<dbReference type="PANTHER" id="PTHR22926:SF5">
    <property type="entry name" value="PHOSPHO-N-ACETYLMURAMOYL-PENTAPEPTIDE-TRANSFERASE HOMOLOG"/>
    <property type="match status" value="1"/>
</dbReference>
<comment type="catalytic activity">
    <reaction evidence="12">
        <text>UDP-N-acetyl-alpha-D-muramoyl-L-alanyl-gamma-D-glutamyl-meso-2,6-diaminopimeloyl-D-alanyl-D-alanine + di-trans,octa-cis-undecaprenyl phosphate = di-trans,octa-cis-undecaprenyl diphospho-N-acetyl-alpha-D-muramoyl-L-alanyl-D-glutamyl-meso-2,6-diaminopimeloyl-D-alanyl-D-alanine + UMP</text>
        <dbReference type="Rhea" id="RHEA:28386"/>
        <dbReference type="ChEBI" id="CHEBI:57865"/>
        <dbReference type="ChEBI" id="CHEBI:60392"/>
        <dbReference type="ChEBI" id="CHEBI:61386"/>
        <dbReference type="ChEBI" id="CHEBI:61387"/>
        <dbReference type="EC" id="2.7.8.13"/>
    </reaction>
</comment>
<dbReference type="GO" id="GO:0005886">
    <property type="term" value="C:plasma membrane"/>
    <property type="evidence" value="ECO:0007669"/>
    <property type="project" value="UniProtKB-SubCell"/>
</dbReference>
<keyword evidence="9 12" id="KW-0472">Membrane</keyword>
<dbReference type="Pfam" id="PF00953">
    <property type="entry name" value="Glycos_transf_4"/>
    <property type="match status" value="1"/>
</dbReference>
<protein>
    <recommendedName>
        <fullName evidence="12 13">Phospho-N-acetylmuramoyl-pentapeptide-transferase</fullName>
        <ecNumber evidence="12 13">2.7.8.13</ecNumber>
    </recommendedName>
    <alternativeName>
        <fullName evidence="12">UDP-MurNAc-pentapeptide phosphotransferase</fullName>
    </alternativeName>
</protein>
<evidence type="ECO:0000256" key="14">
    <source>
        <dbReference type="PIRSR" id="PIRSR600715-1"/>
    </source>
</evidence>
<feature type="transmembrane region" description="Helical" evidence="12">
    <location>
        <begin position="100"/>
        <end position="118"/>
    </location>
</feature>
<reference evidence="15" key="1">
    <citation type="journal article" date="2021" name="ISME J.">
        <title>Fine-scale metabolic discontinuity in a stratified prokaryote microbiome of a Red Sea deep halocline.</title>
        <authorList>
            <person name="Michoud G."/>
            <person name="Ngugi D.K."/>
            <person name="Barozzi A."/>
            <person name="Merlino G."/>
            <person name="Calleja M.L."/>
            <person name="Delgado-Huertas A."/>
            <person name="Moran X.A.G."/>
            <person name="Daffonchio D."/>
        </authorList>
    </citation>
    <scope>NUCLEOTIDE SEQUENCE</scope>
    <source>
        <strain evidence="15">SuakinDeep_MAG55_1</strain>
    </source>
</reference>
<gene>
    <name evidence="12" type="primary">mraY</name>
    <name evidence="15" type="ORF">MAG551_01222</name>
</gene>
<dbReference type="EMBL" id="JAANXD010000051">
    <property type="protein sequence ID" value="MBS1258169.1"/>
    <property type="molecule type" value="Genomic_DNA"/>
</dbReference>
<dbReference type="GO" id="GO:0009252">
    <property type="term" value="P:peptidoglycan biosynthetic process"/>
    <property type="evidence" value="ECO:0007669"/>
    <property type="project" value="UniProtKB-UniRule"/>
</dbReference>
<keyword evidence="12 14" id="KW-0479">Metal-binding</keyword>
<comment type="caution">
    <text evidence="15">The sequence shown here is derived from an EMBL/GenBank/DDBJ whole genome shotgun (WGS) entry which is preliminary data.</text>
</comment>
<evidence type="ECO:0000256" key="13">
    <source>
        <dbReference type="NCBIfam" id="TIGR00445"/>
    </source>
</evidence>
<dbReference type="PANTHER" id="PTHR22926">
    <property type="entry name" value="PHOSPHO-N-ACETYLMURAMOYL-PENTAPEPTIDE-TRANSFERASE"/>
    <property type="match status" value="1"/>
</dbReference>
<organism evidence="15 16">
    <name type="scientific">Candidatus Scalindua arabica</name>
    <dbReference type="NCBI Taxonomy" id="1127984"/>
    <lineage>
        <taxon>Bacteria</taxon>
        <taxon>Pseudomonadati</taxon>
        <taxon>Planctomycetota</taxon>
        <taxon>Candidatus Brocadiia</taxon>
        <taxon>Candidatus Brocadiales</taxon>
        <taxon>Candidatus Scalinduaceae</taxon>
        <taxon>Candidatus Scalindua</taxon>
    </lineage>
</organism>
<feature type="transmembrane region" description="Helical" evidence="12">
    <location>
        <begin position="295"/>
        <end position="316"/>
    </location>
</feature>
<evidence type="ECO:0000256" key="7">
    <source>
        <dbReference type="ARBA" id="ARBA00022984"/>
    </source>
</evidence>
<dbReference type="GO" id="GO:0071555">
    <property type="term" value="P:cell wall organization"/>
    <property type="evidence" value="ECO:0007669"/>
    <property type="project" value="UniProtKB-KW"/>
</dbReference>
<feature type="transmembrane region" description="Helical" evidence="12">
    <location>
        <begin position="177"/>
        <end position="198"/>
    </location>
</feature>
<dbReference type="PROSITE" id="PS01348">
    <property type="entry name" value="MRAY_2"/>
    <property type="match status" value="1"/>
</dbReference>
<dbReference type="GO" id="GO:0008360">
    <property type="term" value="P:regulation of cell shape"/>
    <property type="evidence" value="ECO:0007669"/>
    <property type="project" value="UniProtKB-KW"/>
</dbReference>
<keyword evidence="3 12" id="KW-0132">Cell division</keyword>